<gene>
    <name evidence="3" type="ORF">H5975_03665</name>
</gene>
<dbReference type="RefSeq" id="WP_204784916.1">
    <property type="nucleotide sequence ID" value="NZ_CALVGD010000025.1"/>
</dbReference>
<keyword evidence="1" id="KW-0238">DNA-binding</keyword>
<dbReference type="PROSITE" id="PS50943">
    <property type="entry name" value="HTH_CROC1"/>
    <property type="match status" value="1"/>
</dbReference>
<reference evidence="3 4" key="1">
    <citation type="journal article" date="2021" name="Sci. Rep.">
        <title>The distribution of antibiotic resistance genes in chicken gut microbiota commensals.</title>
        <authorList>
            <person name="Juricova H."/>
            <person name="Matiasovicova J."/>
            <person name="Kubasova T."/>
            <person name="Cejkova D."/>
            <person name="Rychlik I."/>
        </authorList>
    </citation>
    <scope>NUCLEOTIDE SEQUENCE [LARGE SCALE GENOMIC DNA]</scope>
    <source>
        <strain evidence="3 4">An574</strain>
    </source>
</reference>
<accession>A0ABS2GYY7</accession>
<dbReference type="Proteomes" id="UP000785625">
    <property type="component" value="Unassembled WGS sequence"/>
</dbReference>
<dbReference type="EMBL" id="JACJKU010000025">
    <property type="protein sequence ID" value="MBM6940594.1"/>
    <property type="molecule type" value="Genomic_DNA"/>
</dbReference>
<feature type="domain" description="HTH cro/C1-type" evidence="2">
    <location>
        <begin position="7"/>
        <end position="59"/>
    </location>
</feature>
<sequence>MDTVDRIKELAKKRGWSLQKVAEKAGIGINSIYRWNSKTPSTQSLIKVAKVLDVSTDYLLNGDAEESNKTADLADEETIFTYEGKKIPPEDLEYMKRILRGGKA</sequence>
<dbReference type="InterPro" id="IPR001387">
    <property type="entry name" value="Cro/C1-type_HTH"/>
</dbReference>
<organism evidence="3 4">
    <name type="scientific">Limosilactobacillus coleohominis</name>
    <dbReference type="NCBI Taxonomy" id="181675"/>
    <lineage>
        <taxon>Bacteria</taxon>
        <taxon>Bacillati</taxon>
        <taxon>Bacillota</taxon>
        <taxon>Bacilli</taxon>
        <taxon>Lactobacillales</taxon>
        <taxon>Lactobacillaceae</taxon>
        <taxon>Limosilactobacillus</taxon>
    </lineage>
</organism>
<evidence type="ECO:0000313" key="3">
    <source>
        <dbReference type="EMBL" id="MBM6940594.1"/>
    </source>
</evidence>
<protein>
    <submittedName>
        <fullName evidence="3">Helix-turn-helix transcriptional regulator</fullName>
    </submittedName>
</protein>
<evidence type="ECO:0000313" key="4">
    <source>
        <dbReference type="Proteomes" id="UP000785625"/>
    </source>
</evidence>
<dbReference type="Gene3D" id="1.10.260.40">
    <property type="entry name" value="lambda repressor-like DNA-binding domains"/>
    <property type="match status" value="1"/>
</dbReference>
<evidence type="ECO:0000259" key="2">
    <source>
        <dbReference type="PROSITE" id="PS50943"/>
    </source>
</evidence>
<comment type="caution">
    <text evidence="3">The sequence shown here is derived from an EMBL/GenBank/DDBJ whole genome shotgun (WGS) entry which is preliminary data.</text>
</comment>
<keyword evidence="4" id="KW-1185">Reference proteome</keyword>
<dbReference type="CDD" id="cd00093">
    <property type="entry name" value="HTH_XRE"/>
    <property type="match status" value="1"/>
</dbReference>
<name>A0ABS2GYY7_9LACO</name>
<dbReference type="InterPro" id="IPR010982">
    <property type="entry name" value="Lambda_DNA-bd_dom_sf"/>
</dbReference>
<dbReference type="SUPFAM" id="SSF47413">
    <property type="entry name" value="lambda repressor-like DNA-binding domains"/>
    <property type="match status" value="1"/>
</dbReference>
<proteinExistence type="predicted"/>
<dbReference type="PANTHER" id="PTHR46558:SF11">
    <property type="entry name" value="HTH-TYPE TRANSCRIPTIONAL REGULATOR XRE"/>
    <property type="match status" value="1"/>
</dbReference>
<evidence type="ECO:0000256" key="1">
    <source>
        <dbReference type="ARBA" id="ARBA00023125"/>
    </source>
</evidence>
<dbReference type="PANTHER" id="PTHR46558">
    <property type="entry name" value="TRACRIPTIONAL REGULATORY PROTEIN-RELATED-RELATED"/>
    <property type="match status" value="1"/>
</dbReference>
<dbReference type="Pfam" id="PF01381">
    <property type="entry name" value="HTH_3"/>
    <property type="match status" value="1"/>
</dbReference>
<dbReference type="SMART" id="SM00530">
    <property type="entry name" value="HTH_XRE"/>
    <property type="match status" value="1"/>
</dbReference>